<reference evidence="2 3" key="1">
    <citation type="journal article" date="2022" name="Nat. Plants">
        <title>Genomes of leafy and leafless Platanthera orchids illuminate the evolution of mycoheterotrophy.</title>
        <authorList>
            <person name="Li M.H."/>
            <person name="Liu K.W."/>
            <person name="Li Z."/>
            <person name="Lu H.C."/>
            <person name="Ye Q.L."/>
            <person name="Zhang D."/>
            <person name="Wang J.Y."/>
            <person name="Li Y.F."/>
            <person name="Zhong Z.M."/>
            <person name="Liu X."/>
            <person name="Yu X."/>
            <person name="Liu D.K."/>
            <person name="Tu X.D."/>
            <person name="Liu B."/>
            <person name="Hao Y."/>
            <person name="Liao X.Y."/>
            <person name="Jiang Y.T."/>
            <person name="Sun W.H."/>
            <person name="Chen J."/>
            <person name="Chen Y.Q."/>
            <person name="Ai Y."/>
            <person name="Zhai J.W."/>
            <person name="Wu S.S."/>
            <person name="Zhou Z."/>
            <person name="Hsiao Y.Y."/>
            <person name="Wu W.L."/>
            <person name="Chen Y.Y."/>
            <person name="Lin Y.F."/>
            <person name="Hsu J.L."/>
            <person name="Li C.Y."/>
            <person name="Wang Z.W."/>
            <person name="Zhao X."/>
            <person name="Zhong W.Y."/>
            <person name="Ma X.K."/>
            <person name="Ma L."/>
            <person name="Huang J."/>
            <person name="Chen G.Z."/>
            <person name="Huang M.Z."/>
            <person name="Huang L."/>
            <person name="Peng D.H."/>
            <person name="Luo Y.B."/>
            <person name="Zou S.Q."/>
            <person name="Chen S.P."/>
            <person name="Lan S."/>
            <person name="Tsai W.C."/>
            <person name="Van de Peer Y."/>
            <person name="Liu Z.J."/>
        </authorList>
    </citation>
    <scope>NUCLEOTIDE SEQUENCE [LARGE SCALE GENOMIC DNA]</scope>
    <source>
        <strain evidence="2">Lor287</strain>
    </source>
</reference>
<dbReference type="Proteomes" id="UP001418222">
    <property type="component" value="Unassembled WGS sequence"/>
</dbReference>
<protein>
    <submittedName>
        <fullName evidence="2">Uncharacterized protein</fullName>
    </submittedName>
</protein>
<sequence length="114" mass="12787">MQAAIEASSENEVTPILMVLREERRKKHRVERGAREAKECFSHCPSSYLDTSPPSFNECEQEVSPLLPNPGAQHPFSSQRSGEGGAAMAEATQRWRRRRSGGGSEVAFLIQRRF</sequence>
<evidence type="ECO:0000313" key="2">
    <source>
        <dbReference type="EMBL" id="KAK8954478.1"/>
    </source>
</evidence>
<evidence type="ECO:0000313" key="3">
    <source>
        <dbReference type="Proteomes" id="UP001418222"/>
    </source>
</evidence>
<accession>A0AAP0BZ70</accession>
<dbReference type="AlphaFoldDB" id="A0AAP0BZ70"/>
<proteinExistence type="predicted"/>
<keyword evidence="3" id="KW-1185">Reference proteome</keyword>
<feature type="region of interest" description="Disordered" evidence="1">
    <location>
        <begin position="47"/>
        <end position="103"/>
    </location>
</feature>
<name>A0AAP0BZ70_9ASPA</name>
<organism evidence="2 3">
    <name type="scientific">Platanthera zijinensis</name>
    <dbReference type="NCBI Taxonomy" id="2320716"/>
    <lineage>
        <taxon>Eukaryota</taxon>
        <taxon>Viridiplantae</taxon>
        <taxon>Streptophyta</taxon>
        <taxon>Embryophyta</taxon>
        <taxon>Tracheophyta</taxon>
        <taxon>Spermatophyta</taxon>
        <taxon>Magnoliopsida</taxon>
        <taxon>Liliopsida</taxon>
        <taxon>Asparagales</taxon>
        <taxon>Orchidaceae</taxon>
        <taxon>Orchidoideae</taxon>
        <taxon>Orchideae</taxon>
        <taxon>Orchidinae</taxon>
        <taxon>Platanthera</taxon>
    </lineage>
</organism>
<evidence type="ECO:0000256" key="1">
    <source>
        <dbReference type="SAM" id="MobiDB-lite"/>
    </source>
</evidence>
<comment type="caution">
    <text evidence="2">The sequence shown here is derived from an EMBL/GenBank/DDBJ whole genome shotgun (WGS) entry which is preliminary data.</text>
</comment>
<gene>
    <name evidence="2" type="ORF">KSP39_PZI002183</name>
</gene>
<dbReference type="EMBL" id="JBBWWQ010000002">
    <property type="protein sequence ID" value="KAK8954478.1"/>
    <property type="molecule type" value="Genomic_DNA"/>
</dbReference>